<reference evidence="2 3" key="1">
    <citation type="submission" date="2024-02" db="EMBL/GenBank/DDBJ databases">
        <authorList>
            <person name="Chen Y."/>
            <person name="Shah S."/>
            <person name="Dougan E. K."/>
            <person name="Thang M."/>
            <person name="Chan C."/>
        </authorList>
    </citation>
    <scope>NUCLEOTIDE SEQUENCE [LARGE SCALE GENOMIC DNA]</scope>
</reference>
<evidence type="ECO:0000256" key="1">
    <source>
        <dbReference type="SAM" id="SignalP"/>
    </source>
</evidence>
<feature type="signal peptide" evidence="1">
    <location>
        <begin position="1"/>
        <end position="19"/>
    </location>
</feature>
<keyword evidence="1" id="KW-0732">Signal</keyword>
<dbReference type="Proteomes" id="UP001642464">
    <property type="component" value="Unassembled WGS sequence"/>
</dbReference>
<evidence type="ECO:0000313" key="2">
    <source>
        <dbReference type="EMBL" id="CAK9100975.1"/>
    </source>
</evidence>
<sequence length="306" mass="33975">MKGFLCMALLLFHVQPASAQQLRLLAINAANSEVDWPLVESFAKKSWSVQELKLDRFGPLMRNFSFQAALDDSEELLQKALTEKFDALIASSKGVNVVTSLIQRHLWDGPLVLLSPIPNACDHIRGGGWEEEWRSTMEVLMNVGPVAIGTGTSQDEALFVVDGIAETELCGKLIKGGSTHRFEKCPGWILRSFQGDHGWKSDWTNAPHIARLIDSLFHVALAPANAQVTSWKQMTGSCWCREAICMFIPCLVRVFDLEAGAIFGCTAWPYFCIAHSAGQRPRPFLVPPYGRPAKAIFWPSMTIMGR</sequence>
<comment type="caution">
    <text evidence="2">The sequence shown here is derived from an EMBL/GenBank/DDBJ whole genome shotgun (WGS) entry which is preliminary data.</text>
</comment>
<proteinExistence type="predicted"/>
<organism evidence="2 3">
    <name type="scientific">Durusdinium trenchii</name>
    <dbReference type="NCBI Taxonomy" id="1381693"/>
    <lineage>
        <taxon>Eukaryota</taxon>
        <taxon>Sar</taxon>
        <taxon>Alveolata</taxon>
        <taxon>Dinophyceae</taxon>
        <taxon>Suessiales</taxon>
        <taxon>Symbiodiniaceae</taxon>
        <taxon>Durusdinium</taxon>
    </lineage>
</organism>
<accession>A0ABP0RN60</accession>
<gene>
    <name evidence="2" type="ORF">SCF082_LOCUS47227</name>
</gene>
<feature type="chain" id="PRO_5045588236" evidence="1">
    <location>
        <begin position="20"/>
        <end position="306"/>
    </location>
</feature>
<protein>
    <submittedName>
        <fullName evidence="2">Uncharacterized protein</fullName>
    </submittedName>
</protein>
<evidence type="ECO:0000313" key="3">
    <source>
        <dbReference type="Proteomes" id="UP001642464"/>
    </source>
</evidence>
<dbReference type="EMBL" id="CAXAMM010041733">
    <property type="protein sequence ID" value="CAK9100975.1"/>
    <property type="molecule type" value="Genomic_DNA"/>
</dbReference>
<name>A0ABP0RN60_9DINO</name>
<keyword evidence="3" id="KW-1185">Reference proteome</keyword>